<sequence length="132" mass="14376">MILSSCPMLYVYSPDGQINSFVVINDLVNDDFMDALHGAHVLIHLVSPLAGRKDAKGLLKSAVGGTVNVIRQTAEVGVKHVSFTGSLSAFGEFAEADNTSSYPGTWREHKPRRNLHYQSDISDQYLLGIASK</sequence>
<dbReference type="Proteomes" id="UP000886501">
    <property type="component" value="Unassembled WGS sequence"/>
</dbReference>
<keyword evidence="2" id="KW-1185">Reference proteome</keyword>
<reference evidence="1" key="1">
    <citation type="submission" date="2019-10" db="EMBL/GenBank/DDBJ databases">
        <authorList>
            <consortium name="DOE Joint Genome Institute"/>
            <person name="Kuo A."/>
            <person name="Miyauchi S."/>
            <person name="Kiss E."/>
            <person name="Drula E."/>
            <person name="Kohler A."/>
            <person name="Sanchez-Garcia M."/>
            <person name="Andreopoulos B."/>
            <person name="Barry K.W."/>
            <person name="Bonito G."/>
            <person name="Buee M."/>
            <person name="Carver A."/>
            <person name="Chen C."/>
            <person name="Cichocki N."/>
            <person name="Clum A."/>
            <person name="Culley D."/>
            <person name="Crous P.W."/>
            <person name="Fauchery L."/>
            <person name="Girlanda M."/>
            <person name="Hayes R."/>
            <person name="Keri Z."/>
            <person name="Labutti K."/>
            <person name="Lipzen A."/>
            <person name="Lombard V."/>
            <person name="Magnuson J."/>
            <person name="Maillard F."/>
            <person name="Morin E."/>
            <person name="Murat C."/>
            <person name="Nolan M."/>
            <person name="Ohm R."/>
            <person name="Pangilinan J."/>
            <person name="Pereira M."/>
            <person name="Perotto S."/>
            <person name="Peter M."/>
            <person name="Riley R."/>
            <person name="Sitrit Y."/>
            <person name="Stielow B."/>
            <person name="Szollosi G."/>
            <person name="Zifcakova L."/>
            <person name="Stursova M."/>
            <person name="Spatafora J.W."/>
            <person name="Tedersoo L."/>
            <person name="Vaario L.-M."/>
            <person name="Yamada A."/>
            <person name="Yan M."/>
            <person name="Wang P."/>
            <person name="Xu J."/>
            <person name="Bruns T."/>
            <person name="Baldrian P."/>
            <person name="Vilgalys R."/>
            <person name="Henrissat B."/>
            <person name="Grigoriev I.V."/>
            <person name="Hibbett D."/>
            <person name="Nagy L.G."/>
            <person name="Martin F.M."/>
        </authorList>
    </citation>
    <scope>NUCLEOTIDE SEQUENCE</scope>
    <source>
        <strain evidence="1">P2</strain>
    </source>
</reference>
<gene>
    <name evidence="1" type="ORF">BDM02DRAFT_3193285</name>
</gene>
<protein>
    <submittedName>
        <fullName evidence="1">Uncharacterized protein</fullName>
    </submittedName>
</protein>
<reference evidence="1" key="2">
    <citation type="journal article" date="2020" name="Nat. Commun.">
        <title>Large-scale genome sequencing of mycorrhizal fungi provides insights into the early evolution of symbiotic traits.</title>
        <authorList>
            <person name="Miyauchi S."/>
            <person name="Kiss E."/>
            <person name="Kuo A."/>
            <person name="Drula E."/>
            <person name="Kohler A."/>
            <person name="Sanchez-Garcia M."/>
            <person name="Morin E."/>
            <person name="Andreopoulos B."/>
            <person name="Barry K.W."/>
            <person name="Bonito G."/>
            <person name="Buee M."/>
            <person name="Carver A."/>
            <person name="Chen C."/>
            <person name="Cichocki N."/>
            <person name="Clum A."/>
            <person name="Culley D."/>
            <person name="Crous P.W."/>
            <person name="Fauchery L."/>
            <person name="Girlanda M."/>
            <person name="Hayes R.D."/>
            <person name="Keri Z."/>
            <person name="LaButti K."/>
            <person name="Lipzen A."/>
            <person name="Lombard V."/>
            <person name="Magnuson J."/>
            <person name="Maillard F."/>
            <person name="Murat C."/>
            <person name="Nolan M."/>
            <person name="Ohm R.A."/>
            <person name="Pangilinan J."/>
            <person name="Pereira M.F."/>
            <person name="Perotto S."/>
            <person name="Peter M."/>
            <person name="Pfister S."/>
            <person name="Riley R."/>
            <person name="Sitrit Y."/>
            <person name="Stielow J.B."/>
            <person name="Szollosi G."/>
            <person name="Zifcakova L."/>
            <person name="Stursova M."/>
            <person name="Spatafora J.W."/>
            <person name="Tedersoo L."/>
            <person name="Vaario L.M."/>
            <person name="Yamada A."/>
            <person name="Yan M."/>
            <person name="Wang P."/>
            <person name="Xu J."/>
            <person name="Bruns T."/>
            <person name="Baldrian P."/>
            <person name="Vilgalys R."/>
            <person name="Dunand C."/>
            <person name="Henrissat B."/>
            <person name="Grigoriev I.V."/>
            <person name="Hibbett D."/>
            <person name="Nagy L.G."/>
            <person name="Martin F.M."/>
        </authorList>
    </citation>
    <scope>NUCLEOTIDE SEQUENCE</scope>
    <source>
        <strain evidence="1">P2</strain>
    </source>
</reference>
<evidence type="ECO:0000313" key="2">
    <source>
        <dbReference type="Proteomes" id="UP000886501"/>
    </source>
</evidence>
<evidence type="ECO:0000313" key="1">
    <source>
        <dbReference type="EMBL" id="KAF9642426.1"/>
    </source>
</evidence>
<dbReference type="EMBL" id="MU118484">
    <property type="protein sequence ID" value="KAF9642426.1"/>
    <property type="molecule type" value="Genomic_DNA"/>
</dbReference>
<name>A0ACB6YYD3_THEGA</name>
<accession>A0ACB6YYD3</accession>
<proteinExistence type="predicted"/>
<comment type="caution">
    <text evidence="1">The sequence shown here is derived from an EMBL/GenBank/DDBJ whole genome shotgun (WGS) entry which is preliminary data.</text>
</comment>
<organism evidence="1 2">
    <name type="scientific">Thelephora ganbajun</name>
    <name type="common">Ganba fungus</name>
    <dbReference type="NCBI Taxonomy" id="370292"/>
    <lineage>
        <taxon>Eukaryota</taxon>
        <taxon>Fungi</taxon>
        <taxon>Dikarya</taxon>
        <taxon>Basidiomycota</taxon>
        <taxon>Agaricomycotina</taxon>
        <taxon>Agaricomycetes</taxon>
        <taxon>Thelephorales</taxon>
        <taxon>Thelephoraceae</taxon>
        <taxon>Thelephora</taxon>
    </lineage>
</organism>